<dbReference type="RefSeq" id="WP_281999850.1">
    <property type="nucleotide sequence ID" value="NZ_AP027151.1"/>
</dbReference>
<evidence type="ECO:0000256" key="8">
    <source>
        <dbReference type="SAM" id="SignalP"/>
    </source>
</evidence>
<evidence type="ECO:0000313" key="11">
    <source>
        <dbReference type="EMBL" id="BDV43728.1"/>
    </source>
</evidence>
<keyword evidence="2 6" id="KW-0645">Protease</keyword>
<feature type="domain" description="Peptidase S8/S53" evidence="9">
    <location>
        <begin position="121"/>
        <end position="373"/>
    </location>
</feature>
<dbReference type="InterPro" id="IPR023828">
    <property type="entry name" value="Peptidase_S8_Ser-AS"/>
</dbReference>
<dbReference type="PROSITE" id="PS00138">
    <property type="entry name" value="SUBTILASE_SER"/>
    <property type="match status" value="1"/>
</dbReference>
<dbReference type="PROSITE" id="PS00137">
    <property type="entry name" value="SUBTILASE_HIS"/>
    <property type="match status" value="1"/>
</dbReference>
<evidence type="ECO:0000313" key="12">
    <source>
        <dbReference type="Proteomes" id="UP001317705"/>
    </source>
</evidence>
<comment type="similarity">
    <text evidence="1 6 7">Belongs to the peptidase S8 family.</text>
</comment>
<dbReference type="InterPro" id="IPR037045">
    <property type="entry name" value="S8pro/Inhibitor_I9_sf"/>
</dbReference>
<evidence type="ECO:0000256" key="7">
    <source>
        <dbReference type="RuleBase" id="RU003355"/>
    </source>
</evidence>
<dbReference type="Gene3D" id="3.30.70.80">
    <property type="entry name" value="Peptidase S8 propeptide/proteinase inhibitor I9"/>
    <property type="match status" value="1"/>
</dbReference>
<evidence type="ECO:0000256" key="4">
    <source>
        <dbReference type="ARBA" id="ARBA00022801"/>
    </source>
</evidence>
<dbReference type="InterPro" id="IPR010259">
    <property type="entry name" value="S8pro/Inhibitor_I9"/>
</dbReference>
<dbReference type="InterPro" id="IPR050131">
    <property type="entry name" value="Peptidase_S8_subtilisin-like"/>
</dbReference>
<feature type="active site" description="Charge relay system" evidence="6">
    <location>
        <position position="130"/>
    </location>
</feature>
<keyword evidence="8" id="KW-0732">Signal</keyword>
<gene>
    <name evidence="11" type="ORF">GURASL_26510</name>
</gene>
<dbReference type="InterPro" id="IPR000209">
    <property type="entry name" value="Peptidase_S8/S53_dom"/>
</dbReference>
<feature type="signal peptide" evidence="8">
    <location>
        <begin position="1"/>
        <end position="21"/>
    </location>
</feature>
<feature type="active site" description="Charge relay system" evidence="6">
    <location>
        <position position="166"/>
    </location>
</feature>
<keyword evidence="12" id="KW-1185">Reference proteome</keyword>
<sequence>MNRVLLVILSALLCIASSAGAAEKRVIVGFRHAATVTETQQRDKIHRSGGRIRRLHKFVNAISATLSEEEIVRLKNDPDVAYVESDPVVSVVEPVVTADYAASWGVQHIGADKAVAMGVTGAGVKVAVLDTGIDYTHPDLAANYKGGYNFIADNNDPFDDAYGTSHGTHVAGIIAALNNGTGVVGVAPGASLYAVKVLDGGGGGYVSTIIAGIEWAIENKMNVINISIGSPESSTALEEACNKAYQAGIVIVASAGNYSPGTVLYPAAYDSVIAVSATYQDDTIGTFSSYGPQVELAAPGHNILSTAIGGGYITHYGTSQAAPHVAGVAALLFSKGVWDTNRDGRIADEIRARLVATARDLGITGRDIYYGYGLVDAEKAVLATQGISFTIARTRGAVKADEVVVPLPAGSYTITVENDGLQALLLRKVTATGAHRRAMTFSFKRHSDGSVSYQFTTDEELSLVFCPLGSPGTSADIVVASR</sequence>
<evidence type="ECO:0000259" key="9">
    <source>
        <dbReference type="Pfam" id="PF00082"/>
    </source>
</evidence>
<protein>
    <submittedName>
        <fullName evidence="11">Peptidase S8</fullName>
    </submittedName>
</protein>
<dbReference type="PROSITE" id="PS51892">
    <property type="entry name" value="SUBTILASE"/>
    <property type="match status" value="1"/>
</dbReference>
<name>A0ABM8ENE0_9BACT</name>
<evidence type="ECO:0000256" key="1">
    <source>
        <dbReference type="ARBA" id="ARBA00011073"/>
    </source>
</evidence>
<evidence type="ECO:0000256" key="6">
    <source>
        <dbReference type="PROSITE-ProRule" id="PRU01240"/>
    </source>
</evidence>
<dbReference type="InterPro" id="IPR022398">
    <property type="entry name" value="Peptidase_S8_His-AS"/>
</dbReference>
<keyword evidence="4 6" id="KW-0378">Hydrolase</keyword>
<accession>A0ABM8ENE0</accession>
<dbReference type="Gene3D" id="3.40.50.200">
    <property type="entry name" value="Peptidase S8/S53 domain"/>
    <property type="match status" value="1"/>
</dbReference>
<dbReference type="InterPro" id="IPR023827">
    <property type="entry name" value="Peptidase_S8_Asp-AS"/>
</dbReference>
<dbReference type="Pfam" id="PF00082">
    <property type="entry name" value="Peptidase_S8"/>
    <property type="match status" value="1"/>
</dbReference>
<dbReference type="PANTHER" id="PTHR43806:SF11">
    <property type="entry name" value="CEREVISIN-RELATED"/>
    <property type="match status" value="1"/>
</dbReference>
<dbReference type="SUPFAM" id="SSF52743">
    <property type="entry name" value="Subtilisin-like"/>
    <property type="match status" value="1"/>
</dbReference>
<dbReference type="Proteomes" id="UP001317705">
    <property type="component" value="Chromosome"/>
</dbReference>
<dbReference type="EMBL" id="AP027151">
    <property type="protein sequence ID" value="BDV43728.1"/>
    <property type="molecule type" value="Genomic_DNA"/>
</dbReference>
<dbReference type="PANTHER" id="PTHR43806">
    <property type="entry name" value="PEPTIDASE S8"/>
    <property type="match status" value="1"/>
</dbReference>
<organism evidence="11 12">
    <name type="scientific">Geotalea uraniireducens</name>
    <dbReference type="NCBI Taxonomy" id="351604"/>
    <lineage>
        <taxon>Bacteria</taxon>
        <taxon>Pseudomonadati</taxon>
        <taxon>Thermodesulfobacteriota</taxon>
        <taxon>Desulfuromonadia</taxon>
        <taxon>Geobacterales</taxon>
        <taxon>Geobacteraceae</taxon>
        <taxon>Geotalea</taxon>
    </lineage>
</organism>
<evidence type="ECO:0000256" key="3">
    <source>
        <dbReference type="ARBA" id="ARBA00022723"/>
    </source>
</evidence>
<dbReference type="PRINTS" id="PR00723">
    <property type="entry name" value="SUBTILISIN"/>
</dbReference>
<evidence type="ECO:0000256" key="5">
    <source>
        <dbReference type="ARBA" id="ARBA00022825"/>
    </source>
</evidence>
<reference evidence="11 12" key="1">
    <citation type="submission" date="2022-12" db="EMBL/GenBank/DDBJ databases">
        <title>Polyphasic characterization of Geotalea uranireducens NIT-SL11 newly isolated from a complex of sewage sludge and microbially reduced graphene oxide.</title>
        <authorList>
            <person name="Xie L."/>
            <person name="Yoshida N."/>
            <person name="Meng L."/>
        </authorList>
    </citation>
    <scope>NUCLEOTIDE SEQUENCE [LARGE SCALE GENOMIC DNA]</scope>
    <source>
        <strain evidence="11 12">NIT-SL11</strain>
    </source>
</reference>
<evidence type="ECO:0000256" key="2">
    <source>
        <dbReference type="ARBA" id="ARBA00022670"/>
    </source>
</evidence>
<proteinExistence type="inferred from homology"/>
<dbReference type="InterPro" id="IPR036852">
    <property type="entry name" value="Peptidase_S8/S53_dom_sf"/>
</dbReference>
<feature type="active site" description="Charge relay system" evidence="6">
    <location>
        <position position="319"/>
    </location>
</feature>
<dbReference type="CDD" id="cd07477">
    <property type="entry name" value="Peptidases_S8_Subtilisin_subset"/>
    <property type="match status" value="1"/>
</dbReference>
<feature type="chain" id="PRO_5046772744" evidence="8">
    <location>
        <begin position="22"/>
        <end position="482"/>
    </location>
</feature>
<keyword evidence="5 6" id="KW-0720">Serine protease</keyword>
<dbReference type="InterPro" id="IPR015500">
    <property type="entry name" value="Peptidase_S8_subtilisin-rel"/>
</dbReference>
<feature type="domain" description="Inhibitor I9" evidence="10">
    <location>
        <begin position="43"/>
        <end position="90"/>
    </location>
</feature>
<keyword evidence="3" id="KW-0479">Metal-binding</keyword>
<dbReference type="SUPFAM" id="SSF54897">
    <property type="entry name" value="Protease propeptides/inhibitors"/>
    <property type="match status" value="1"/>
</dbReference>
<evidence type="ECO:0000259" key="10">
    <source>
        <dbReference type="Pfam" id="PF05922"/>
    </source>
</evidence>
<dbReference type="InterPro" id="IPR034202">
    <property type="entry name" value="Subtilisin_Carlsberg-like"/>
</dbReference>
<dbReference type="PROSITE" id="PS00136">
    <property type="entry name" value="SUBTILASE_ASP"/>
    <property type="match status" value="1"/>
</dbReference>
<dbReference type="Pfam" id="PF05922">
    <property type="entry name" value="Inhibitor_I9"/>
    <property type="match status" value="1"/>
</dbReference>